<name>A0A835YV27_9STRA</name>
<dbReference type="AlphaFoldDB" id="A0A835YV27"/>
<sequence>MHKTQVYPVCIPALYFILLRRQRHGIAAAHECVTSGNFNTSADGTTYARGGFAQPAIAGSSGRAVDPHLRALDFLWRPYKRTVYYWEVLECGRRLLLTGMLVFITPQTVAQTAYACVFAHAVTILYLRTQPHLGRADSYMYGLGQLIIFLTMFLSLLTLAGVTEVNSTQADAISGLMIFLNALLFAAIGAQVLFMGWSGSDDYWEGAAGASSLGSGSFSNAFTSLKQRISSTLLGGAAADGNEIVPALVALAKNGDDNADEAPTS</sequence>
<feature type="transmembrane region" description="Helical" evidence="1">
    <location>
        <begin position="139"/>
        <end position="160"/>
    </location>
</feature>
<accession>A0A835YV27</accession>
<evidence type="ECO:0000313" key="2">
    <source>
        <dbReference type="EMBL" id="KAG5181881.1"/>
    </source>
</evidence>
<evidence type="ECO:0008006" key="4">
    <source>
        <dbReference type="Google" id="ProtNLM"/>
    </source>
</evidence>
<feature type="transmembrane region" description="Helical" evidence="1">
    <location>
        <begin position="172"/>
        <end position="194"/>
    </location>
</feature>
<evidence type="ECO:0000313" key="3">
    <source>
        <dbReference type="Proteomes" id="UP000664859"/>
    </source>
</evidence>
<keyword evidence="3" id="KW-1185">Reference proteome</keyword>
<keyword evidence="1" id="KW-1133">Transmembrane helix</keyword>
<proteinExistence type="predicted"/>
<reference evidence="2" key="1">
    <citation type="submission" date="2021-02" db="EMBL/GenBank/DDBJ databases">
        <title>First Annotated Genome of the Yellow-green Alga Tribonema minus.</title>
        <authorList>
            <person name="Mahan K.M."/>
        </authorList>
    </citation>
    <scope>NUCLEOTIDE SEQUENCE</scope>
    <source>
        <strain evidence="2">UTEX B ZZ1240</strain>
    </source>
</reference>
<dbReference type="OrthoDB" id="194878at2759"/>
<comment type="caution">
    <text evidence="2">The sequence shown here is derived from an EMBL/GenBank/DDBJ whole genome shotgun (WGS) entry which is preliminary data.</text>
</comment>
<dbReference type="EMBL" id="JAFCMP010000290">
    <property type="protein sequence ID" value="KAG5181881.1"/>
    <property type="molecule type" value="Genomic_DNA"/>
</dbReference>
<gene>
    <name evidence="2" type="ORF">JKP88DRAFT_278627</name>
</gene>
<organism evidence="2 3">
    <name type="scientific">Tribonema minus</name>
    <dbReference type="NCBI Taxonomy" id="303371"/>
    <lineage>
        <taxon>Eukaryota</taxon>
        <taxon>Sar</taxon>
        <taxon>Stramenopiles</taxon>
        <taxon>Ochrophyta</taxon>
        <taxon>PX clade</taxon>
        <taxon>Xanthophyceae</taxon>
        <taxon>Tribonematales</taxon>
        <taxon>Tribonemataceae</taxon>
        <taxon>Tribonema</taxon>
    </lineage>
</organism>
<keyword evidence="1" id="KW-0812">Transmembrane</keyword>
<evidence type="ECO:0000256" key="1">
    <source>
        <dbReference type="SAM" id="Phobius"/>
    </source>
</evidence>
<feature type="transmembrane region" description="Helical" evidence="1">
    <location>
        <begin position="109"/>
        <end position="127"/>
    </location>
</feature>
<keyword evidence="1" id="KW-0472">Membrane</keyword>
<protein>
    <recommendedName>
        <fullName evidence="4">TRP C-terminal domain-containing protein</fullName>
    </recommendedName>
</protein>
<dbReference type="Proteomes" id="UP000664859">
    <property type="component" value="Unassembled WGS sequence"/>
</dbReference>